<evidence type="ECO:0000313" key="2">
    <source>
        <dbReference type="Proteomes" id="UP000182054"/>
    </source>
</evidence>
<protein>
    <recommendedName>
        <fullName evidence="3">Excreted virulence factor EspC, type VII ESX diderm</fullName>
    </recommendedName>
</protein>
<dbReference type="RefSeq" id="WP_068365383.1">
    <property type="nucleotide sequence ID" value="NZ_FOJN01000010.1"/>
</dbReference>
<organism evidence="1 2">
    <name type="scientific">Rhodococcoides kroppenstedtii</name>
    <dbReference type="NCBI Taxonomy" id="293050"/>
    <lineage>
        <taxon>Bacteria</taxon>
        <taxon>Bacillati</taxon>
        <taxon>Actinomycetota</taxon>
        <taxon>Actinomycetes</taxon>
        <taxon>Mycobacteriales</taxon>
        <taxon>Nocardiaceae</taxon>
        <taxon>Rhodococcoides</taxon>
    </lineage>
</organism>
<reference evidence="1 2" key="1">
    <citation type="submission" date="2016-10" db="EMBL/GenBank/DDBJ databases">
        <authorList>
            <person name="de Groot N.N."/>
        </authorList>
    </citation>
    <scope>NUCLEOTIDE SEQUENCE [LARGE SCALE GENOMIC DNA]</scope>
    <source>
        <strain evidence="1 2">DSM 44908</strain>
    </source>
</reference>
<dbReference type="GeneID" id="85486550"/>
<name>A0A1I0TX18_9NOCA</name>
<gene>
    <name evidence="1" type="ORF">SAMN05444374_110112</name>
</gene>
<dbReference type="AlphaFoldDB" id="A0A1I0TX18"/>
<sequence length="96" mass="9590">MLVDADIEAMQFVSRTVLVEAERFTAVPAARAVVAMPGAATAAAMVRADTRLSSAVTELAAGVTATARSVGESAVGYDAVDSANATRLGGVVHGGL</sequence>
<evidence type="ECO:0008006" key="3">
    <source>
        <dbReference type="Google" id="ProtNLM"/>
    </source>
</evidence>
<evidence type="ECO:0000313" key="1">
    <source>
        <dbReference type="EMBL" id="SFA56308.1"/>
    </source>
</evidence>
<dbReference type="EMBL" id="FOJN01000010">
    <property type="protein sequence ID" value="SFA56308.1"/>
    <property type="molecule type" value="Genomic_DNA"/>
</dbReference>
<accession>A0A1I0TX18</accession>
<proteinExistence type="predicted"/>
<dbReference type="Proteomes" id="UP000182054">
    <property type="component" value="Unassembled WGS sequence"/>
</dbReference>